<accession>A0AAN7BCM6</accession>
<feature type="compositionally biased region" description="Basic and acidic residues" evidence="1">
    <location>
        <begin position="155"/>
        <end position="177"/>
    </location>
</feature>
<feature type="compositionally biased region" description="Polar residues" evidence="1">
    <location>
        <begin position="411"/>
        <end position="426"/>
    </location>
</feature>
<keyword evidence="2" id="KW-1133">Transmembrane helix</keyword>
<feature type="compositionally biased region" description="Polar residues" evidence="1">
    <location>
        <begin position="369"/>
        <end position="381"/>
    </location>
</feature>
<feature type="compositionally biased region" description="Polar residues" evidence="1">
    <location>
        <begin position="273"/>
        <end position="290"/>
    </location>
</feature>
<keyword evidence="4" id="KW-1185">Reference proteome</keyword>
<reference evidence="3" key="1">
    <citation type="journal article" date="2023" name="Mol. Phylogenet. Evol.">
        <title>Genome-scale phylogeny and comparative genomics of the fungal order Sordariales.</title>
        <authorList>
            <person name="Hensen N."/>
            <person name="Bonometti L."/>
            <person name="Westerberg I."/>
            <person name="Brannstrom I.O."/>
            <person name="Guillou S."/>
            <person name="Cros-Aarteil S."/>
            <person name="Calhoun S."/>
            <person name="Haridas S."/>
            <person name="Kuo A."/>
            <person name="Mondo S."/>
            <person name="Pangilinan J."/>
            <person name="Riley R."/>
            <person name="LaButti K."/>
            <person name="Andreopoulos B."/>
            <person name="Lipzen A."/>
            <person name="Chen C."/>
            <person name="Yan M."/>
            <person name="Daum C."/>
            <person name="Ng V."/>
            <person name="Clum A."/>
            <person name="Steindorff A."/>
            <person name="Ohm R.A."/>
            <person name="Martin F."/>
            <person name="Silar P."/>
            <person name="Natvig D.O."/>
            <person name="Lalanne C."/>
            <person name="Gautier V."/>
            <person name="Ament-Velasquez S.L."/>
            <person name="Kruys A."/>
            <person name="Hutchinson M.I."/>
            <person name="Powell A.J."/>
            <person name="Barry K."/>
            <person name="Miller A.N."/>
            <person name="Grigoriev I.V."/>
            <person name="Debuchy R."/>
            <person name="Gladieux P."/>
            <person name="Hiltunen Thoren M."/>
            <person name="Johannesson H."/>
        </authorList>
    </citation>
    <scope>NUCLEOTIDE SEQUENCE</scope>
    <source>
        <strain evidence="3">PSN293</strain>
    </source>
</reference>
<feature type="compositionally biased region" description="Basic and acidic residues" evidence="1">
    <location>
        <begin position="505"/>
        <end position="531"/>
    </location>
</feature>
<proteinExistence type="predicted"/>
<evidence type="ECO:0000256" key="1">
    <source>
        <dbReference type="SAM" id="MobiDB-lite"/>
    </source>
</evidence>
<protein>
    <submittedName>
        <fullName evidence="3">Uncharacterized protein</fullName>
    </submittedName>
</protein>
<feature type="transmembrane region" description="Helical" evidence="2">
    <location>
        <begin position="87"/>
        <end position="108"/>
    </location>
</feature>
<comment type="caution">
    <text evidence="3">The sequence shown here is derived from an EMBL/GenBank/DDBJ whole genome shotgun (WGS) entry which is preliminary data.</text>
</comment>
<dbReference type="Proteomes" id="UP001301769">
    <property type="component" value="Unassembled WGS sequence"/>
</dbReference>
<keyword evidence="2" id="KW-0812">Transmembrane</keyword>
<name>A0AAN7BCM6_9PEZI</name>
<keyword evidence="2" id="KW-0472">Membrane</keyword>
<evidence type="ECO:0000256" key="2">
    <source>
        <dbReference type="SAM" id="Phobius"/>
    </source>
</evidence>
<feature type="region of interest" description="Disordered" evidence="1">
    <location>
        <begin position="155"/>
        <end position="381"/>
    </location>
</feature>
<gene>
    <name evidence="3" type="ORF">QBC37DRAFT_439049</name>
</gene>
<feature type="compositionally biased region" description="Polar residues" evidence="1">
    <location>
        <begin position="481"/>
        <end position="490"/>
    </location>
</feature>
<organism evidence="3 4">
    <name type="scientific">Rhypophila decipiens</name>
    <dbReference type="NCBI Taxonomy" id="261697"/>
    <lineage>
        <taxon>Eukaryota</taxon>
        <taxon>Fungi</taxon>
        <taxon>Dikarya</taxon>
        <taxon>Ascomycota</taxon>
        <taxon>Pezizomycotina</taxon>
        <taxon>Sordariomycetes</taxon>
        <taxon>Sordariomycetidae</taxon>
        <taxon>Sordariales</taxon>
        <taxon>Naviculisporaceae</taxon>
        <taxon>Rhypophila</taxon>
    </lineage>
</organism>
<feature type="transmembrane region" description="Helical" evidence="2">
    <location>
        <begin position="120"/>
        <end position="147"/>
    </location>
</feature>
<reference evidence="3" key="2">
    <citation type="submission" date="2023-05" db="EMBL/GenBank/DDBJ databases">
        <authorList>
            <consortium name="Lawrence Berkeley National Laboratory"/>
            <person name="Steindorff A."/>
            <person name="Hensen N."/>
            <person name="Bonometti L."/>
            <person name="Westerberg I."/>
            <person name="Brannstrom I.O."/>
            <person name="Guillou S."/>
            <person name="Cros-Aarteil S."/>
            <person name="Calhoun S."/>
            <person name="Haridas S."/>
            <person name="Kuo A."/>
            <person name="Mondo S."/>
            <person name="Pangilinan J."/>
            <person name="Riley R."/>
            <person name="Labutti K."/>
            <person name="Andreopoulos B."/>
            <person name="Lipzen A."/>
            <person name="Chen C."/>
            <person name="Yanf M."/>
            <person name="Daum C."/>
            <person name="Ng V."/>
            <person name="Clum A."/>
            <person name="Ohm R."/>
            <person name="Martin F."/>
            <person name="Silar P."/>
            <person name="Natvig D."/>
            <person name="Lalanne C."/>
            <person name="Gautier V."/>
            <person name="Ament-Velasquez S.L."/>
            <person name="Kruys A."/>
            <person name="Hutchinson M.I."/>
            <person name="Powell A.J."/>
            <person name="Barry K."/>
            <person name="Miller A.N."/>
            <person name="Grigoriev I.V."/>
            <person name="Debuchy R."/>
            <person name="Gladieux P."/>
            <person name="Thoren M.H."/>
            <person name="Johannesson H."/>
        </authorList>
    </citation>
    <scope>NUCLEOTIDE SEQUENCE</scope>
    <source>
        <strain evidence="3">PSN293</strain>
    </source>
</reference>
<evidence type="ECO:0000313" key="4">
    <source>
        <dbReference type="Proteomes" id="UP001301769"/>
    </source>
</evidence>
<feature type="transmembrane region" description="Helical" evidence="2">
    <location>
        <begin position="42"/>
        <end position="66"/>
    </location>
</feature>
<dbReference type="AlphaFoldDB" id="A0AAN7BCM6"/>
<feature type="compositionally biased region" description="Polar residues" evidence="1">
    <location>
        <begin position="232"/>
        <end position="242"/>
    </location>
</feature>
<dbReference type="EMBL" id="MU858072">
    <property type="protein sequence ID" value="KAK4216070.1"/>
    <property type="molecule type" value="Genomic_DNA"/>
</dbReference>
<sequence length="593" mass="63771">MVIPRLLPAALGAVTAVATTAVLVVHIILAHSISTPASAVRITAIIGAVLEAVVLIAIAPLFFSYLGPSARIKRLGRFNGIQFGASLFLSVVAAAVSVATIICLNNAAESLPSMILGSTATGFLVASSLALGFAFATQLVFLVVYFATTRWQEQEARGGTGPRDEENPPQEQQKDFKAIPYQPTSPSTLKFRADESTSSLEPPSSSGGRSATEPVSSIRSSISSVIRPISSKTALISGSPRSLQHRPPSLDPAAIRTPPPRPPRMEVEGFDSWDTSAVDPQNRQTVLETSSPPPGASNRFLETIPASPASRSPSPGMPFDLEPPPPRRSRSRSYSPASSVGTTQAQRRAAFTQHASQSESHIHPLFRSDSPTSPPAITTPGTIVVAAPNAGQVFYSDRQSIRSLVRMRSGSLPTVSSPLSTQQSFESFHHRRGYERSYTTSPEFREEDEEEQERHMMVLGSIEGEERKMTPPIPDWVLSAGSRTSLTGYNSRKLRTPTSPSRPTSRGDHLPSRPHSRGDHFPSRPPSRDHPQGMSTILLDLSQGTTAPLLDHHQEMSNSLLGHHQEMSNSPLDLSRGTTASFLGLLQATATLM</sequence>
<feature type="compositionally biased region" description="Low complexity" evidence="1">
    <location>
        <begin position="196"/>
        <end position="231"/>
    </location>
</feature>
<feature type="region of interest" description="Disordered" evidence="1">
    <location>
        <begin position="411"/>
        <end position="534"/>
    </location>
</feature>
<feature type="compositionally biased region" description="Low complexity" evidence="1">
    <location>
        <begin position="305"/>
        <end position="314"/>
    </location>
</feature>
<evidence type="ECO:0000313" key="3">
    <source>
        <dbReference type="EMBL" id="KAK4216070.1"/>
    </source>
</evidence>